<dbReference type="Proteomes" id="UP000313359">
    <property type="component" value="Unassembled WGS sequence"/>
</dbReference>
<dbReference type="STRING" id="1328759.A0A5C2SJ93"/>
<dbReference type="Gene3D" id="2.60.120.200">
    <property type="match status" value="1"/>
</dbReference>
<accession>A0A5C2SJ93</accession>
<feature type="signal peptide" evidence="1">
    <location>
        <begin position="1"/>
        <end position="20"/>
    </location>
</feature>
<name>A0A5C2SJ93_9APHY</name>
<dbReference type="AlphaFoldDB" id="A0A5C2SJ93"/>
<dbReference type="InterPro" id="IPR048958">
    <property type="entry name" value="Polysacc_lyase_14"/>
</dbReference>
<feature type="chain" id="PRO_5022796309" description="Polysaccharide lyase 14 domain-containing protein" evidence="1">
    <location>
        <begin position="21"/>
        <end position="354"/>
    </location>
</feature>
<keyword evidence="1" id="KW-0732">Signal</keyword>
<dbReference type="PANTHER" id="PTHR40124:SF1">
    <property type="entry name" value="DISAGGREGATASE RELATED REPEAT PROTEIN"/>
    <property type="match status" value="1"/>
</dbReference>
<organism evidence="3 4">
    <name type="scientific">Lentinus tigrinus ALCF2SS1-6</name>
    <dbReference type="NCBI Taxonomy" id="1328759"/>
    <lineage>
        <taxon>Eukaryota</taxon>
        <taxon>Fungi</taxon>
        <taxon>Dikarya</taxon>
        <taxon>Basidiomycota</taxon>
        <taxon>Agaricomycotina</taxon>
        <taxon>Agaricomycetes</taxon>
        <taxon>Polyporales</taxon>
        <taxon>Polyporaceae</taxon>
        <taxon>Lentinus</taxon>
    </lineage>
</organism>
<gene>
    <name evidence="3" type="ORF">L227DRAFT_572234</name>
</gene>
<reference evidence="3" key="1">
    <citation type="journal article" date="2018" name="Genome Biol. Evol.">
        <title>Genomics and development of Lentinus tigrinus, a white-rot wood-decaying mushroom with dimorphic fruiting bodies.</title>
        <authorList>
            <person name="Wu B."/>
            <person name="Xu Z."/>
            <person name="Knudson A."/>
            <person name="Carlson A."/>
            <person name="Chen N."/>
            <person name="Kovaka S."/>
            <person name="LaButti K."/>
            <person name="Lipzen A."/>
            <person name="Pennachio C."/>
            <person name="Riley R."/>
            <person name="Schakwitz W."/>
            <person name="Umezawa K."/>
            <person name="Ohm R.A."/>
            <person name="Grigoriev I.V."/>
            <person name="Nagy L.G."/>
            <person name="Gibbons J."/>
            <person name="Hibbett D."/>
        </authorList>
    </citation>
    <scope>NUCLEOTIDE SEQUENCE [LARGE SCALE GENOMIC DNA]</scope>
    <source>
        <strain evidence="3">ALCF2SS1-6</strain>
    </source>
</reference>
<sequence>MLPLGLTVLSLLAVVAPSWQQPQLADPTTIASLYSLTTSTSIPFPTATLSNSDAQSFITSGWSLSKGKIQQGGGNIAFVDDPFPDKPAFTSTENITGPVLQVKYPKGAVGSEASGMQLYSLWNTSDSSSFQSMLISYEVAFDESFDFVKGGKLPGLRGGPDPNGCSGGNAANGTNCFSTRLMWRTSAAGEVYAYIPTPNDICSNSDFRCNSDGFGTSIDRGSFAFVTGRWNRVALLVRLNQPVNTVNGEVLLYYNNVRALDEQALQYRGDSNIDIGGMYFSTFFGGSDSSWAPPSDVNAYFRNIQMWGSSSPSNLTGSQVSGAMPLRPSFQYSTGAAWGAAALGLVGAVFGTML</sequence>
<evidence type="ECO:0000256" key="1">
    <source>
        <dbReference type="SAM" id="SignalP"/>
    </source>
</evidence>
<proteinExistence type="predicted"/>
<dbReference type="OrthoDB" id="2395160at2759"/>
<evidence type="ECO:0000313" key="4">
    <source>
        <dbReference type="Proteomes" id="UP000313359"/>
    </source>
</evidence>
<dbReference type="EMBL" id="ML122255">
    <property type="protein sequence ID" value="RPD63792.1"/>
    <property type="molecule type" value="Genomic_DNA"/>
</dbReference>
<evidence type="ECO:0000313" key="3">
    <source>
        <dbReference type="EMBL" id="RPD63792.1"/>
    </source>
</evidence>
<feature type="domain" description="Polysaccharide lyase 14" evidence="2">
    <location>
        <begin position="94"/>
        <end position="304"/>
    </location>
</feature>
<evidence type="ECO:0000259" key="2">
    <source>
        <dbReference type="Pfam" id="PF21294"/>
    </source>
</evidence>
<protein>
    <recommendedName>
        <fullName evidence="2">Polysaccharide lyase 14 domain-containing protein</fullName>
    </recommendedName>
</protein>
<dbReference type="PANTHER" id="PTHR40124">
    <property type="match status" value="1"/>
</dbReference>
<keyword evidence="4" id="KW-1185">Reference proteome</keyword>
<dbReference type="Pfam" id="PF21294">
    <property type="entry name" value="Polysacc_lyase_14"/>
    <property type="match status" value="1"/>
</dbReference>